<feature type="compositionally biased region" description="Pro residues" evidence="2">
    <location>
        <begin position="792"/>
        <end position="807"/>
    </location>
</feature>
<dbReference type="CDD" id="cd13248">
    <property type="entry name" value="PH_PEPP1_2_3"/>
    <property type="match status" value="1"/>
</dbReference>
<dbReference type="FunFam" id="2.30.29.30:FF:000083">
    <property type="entry name" value="Pleckstrin homology domain-containing family A member 5"/>
    <property type="match status" value="1"/>
</dbReference>
<feature type="region of interest" description="Disordered" evidence="2">
    <location>
        <begin position="163"/>
        <end position="337"/>
    </location>
</feature>
<feature type="compositionally biased region" description="Pro residues" evidence="2">
    <location>
        <begin position="814"/>
        <end position="823"/>
    </location>
</feature>
<feature type="coiled-coil region" evidence="1">
    <location>
        <begin position="617"/>
        <end position="703"/>
    </location>
</feature>
<feature type="region of interest" description="Disordered" evidence="2">
    <location>
        <begin position="920"/>
        <end position="987"/>
    </location>
</feature>
<feature type="compositionally biased region" description="Polar residues" evidence="2">
    <location>
        <begin position="312"/>
        <end position="324"/>
    </location>
</feature>
<dbReference type="Pfam" id="PF00169">
    <property type="entry name" value="PH"/>
    <property type="match status" value="1"/>
</dbReference>
<feature type="compositionally biased region" description="Basic and acidic residues" evidence="2">
    <location>
        <begin position="938"/>
        <end position="950"/>
    </location>
</feature>
<feature type="compositionally biased region" description="Basic residues" evidence="2">
    <location>
        <begin position="186"/>
        <end position="195"/>
    </location>
</feature>
<name>A0A8C3KK50_9CHAR</name>
<feature type="region of interest" description="Disordered" evidence="2">
    <location>
        <begin position="1127"/>
        <end position="1172"/>
    </location>
</feature>
<feature type="compositionally biased region" description="Basic residues" evidence="2">
    <location>
        <begin position="951"/>
        <end position="965"/>
    </location>
</feature>
<feature type="compositionally biased region" description="Low complexity" evidence="2">
    <location>
        <begin position="450"/>
        <end position="460"/>
    </location>
</feature>
<feature type="compositionally biased region" description="Pro residues" evidence="2">
    <location>
        <begin position="1140"/>
        <end position="1154"/>
    </location>
</feature>
<dbReference type="PROSITE" id="PS50003">
    <property type="entry name" value="PH_DOMAIN"/>
    <property type="match status" value="1"/>
</dbReference>
<evidence type="ECO:0000256" key="2">
    <source>
        <dbReference type="SAM" id="MobiDB-lite"/>
    </source>
</evidence>
<dbReference type="AlphaFoldDB" id="A0A8C3KK50"/>
<dbReference type="SMART" id="SM00233">
    <property type="entry name" value="PH"/>
    <property type="match status" value="1"/>
</dbReference>
<organism evidence="4 5">
    <name type="scientific">Calidris pygmaea</name>
    <name type="common">Spoon-billed sandpiper</name>
    <dbReference type="NCBI Taxonomy" id="425635"/>
    <lineage>
        <taxon>Eukaryota</taxon>
        <taxon>Metazoa</taxon>
        <taxon>Chordata</taxon>
        <taxon>Craniata</taxon>
        <taxon>Vertebrata</taxon>
        <taxon>Euteleostomi</taxon>
        <taxon>Archelosauria</taxon>
        <taxon>Archosauria</taxon>
        <taxon>Dinosauria</taxon>
        <taxon>Saurischia</taxon>
        <taxon>Theropoda</taxon>
        <taxon>Coelurosauria</taxon>
        <taxon>Aves</taxon>
        <taxon>Neognathae</taxon>
        <taxon>Neoaves</taxon>
        <taxon>Charadriiformes</taxon>
        <taxon>Scolopacidae</taxon>
        <taxon>Calidris</taxon>
    </lineage>
</organism>
<feature type="domain" description="PH" evidence="3">
    <location>
        <begin position="59"/>
        <end position="158"/>
    </location>
</feature>
<dbReference type="PANTHER" id="PTHR12752:SF5">
    <property type="entry name" value="PLECKSTRIN HOMOLOGY DOMAIN-CONTAINING FAMILY A MEMBER 6"/>
    <property type="match status" value="1"/>
</dbReference>
<dbReference type="Pfam" id="PF25541">
    <property type="entry name" value="TBCA_PH"/>
    <property type="match status" value="1"/>
</dbReference>
<evidence type="ECO:0000313" key="5">
    <source>
        <dbReference type="Proteomes" id="UP000694419"/>
    </source>
</evidence>
<proteinExistence type="predicted"/>
<dbReference type="InterPro" id="IPR040392">
    <property type="entry name" value="PKHA4-7_PH"/>
</dbReference>
<dbReference type="Proteomes" id="UP000694419">
    <property type="component" value="Unplaced"/>
</dbReference>
<reference evidence="4" key="1">
    <citation type="submission" date="2025-08" db="UniProtKB">
        <authorList>
            <consortium name="Ensembl"/>
        </authorList>
    </citation>
    <scope>IDENTIFICATION</scope>
</reference>
<sequence>MSSKAGGKRPATITSEPSNHAMVSEVAAERPGGRAPRSSRKGIAFGKRSNSMKRNPNAAVAKSGWLYKQASSGVKQWNKRWFVLVDRCLFYYKDEKEESILGSIPLLSFRVAAVQPSDNISRKHTFKAEHAGIRTYFFSAENTEEQESWIQAMGEAARVQIPPTQRSAPHRPPVHEKPDSENIPPSKHHHHHRNAAHREHPKADPDAKTRGEGDGRGSEKIERKPERTESKKEPLAKANGIAGQEMPSEPGSPYPEAPRVPASAERPPQPNGWTYSSPSRPGSTAYPPPDGDSVTHRRSFAPRTNPEKIAQRKSSMSQLQQWVNSRRGAVPPEELRSPTRFYPVSRRVPDYYSPYSPQYPEDYQYYPPGVRPDSICSMPAYERVSPPWALEDKRHSFRNGGTYQLRDWKEHPGFGRQDVPLWLPGPGRQPTYLDEVDAASGSLRRMSLQPRSRSVPRSPSQGSYSRARVYSPVRSPSARFERLPPRGEEIYADPTTFMMRRSISSPKYDYLGDRRPVPVGMYPFHYPASPSVHDKMDELLDLQLQRNLEYLDQQMSESETLISMVNRMVETSSPRAQLYMQVTPFPEAYRETLHAYKISEQDTDKLLGKLCEQNKVLQEQERLVQQLRAEKESLESALMGTHQELEMFGSQPAYPEKLLHKKESLQNQLINIRVELSQATTALANSTAEYESLESEVSALHDDLWEQLNMDIQNEVLNRQIQKEIWRIQDVMEGLRKNNPSRGTDTAKHRVAIGPSGTYSSNSPASPLSSASLTSPLSPFSLISGSQGSPTKPGPGEEPGPPRPPLPKSYVPLESPPTVPPLPGESRLWPYPTSPSWQQGGEAKRGQPKPSFEQSKKEVQRPAPTGPPAEGLPQSRQEQDAEKQAALNKVGIVPPRTKSPAEEEVMPAAGVLRRSIAGMANGLSSRERPKSAVFTTETKVKMSVEEQIDRMKRHQSGSMKEKRRSLQLPSSQQPDPPGTKAPASYKVVRRHRSIHEVDISDLEAALRSDDPGKVYETPQEEIARLRKMELEPQHYDVDINKELSTPDKVLIPERYVELEPDTPLSPEEMKEKQKKVERIKTLIAKSSLQNVIPLGEGEVDTPQDPETQLQEQEKRIEISCALAAEASRRGRMLSAQCATPSPPTSPASPTPPTNPLSSETSRAADNSHFMRV</sequence>
<feature type="compositionally biased region" description="Basic and acidic residues" evidence="2">
    <location>
        <begin position="196"/>
        <end position="235"/>
    </location>
</feature>
<feature type="compositionally biased region" description="Polar residues" evidence="2">
    <location>
        <begin position="271"/>
        <end position="282"/>
    </location>
</feature>
<protein>
    <submittedName>
        <fullName evidence="4">Pleckstrin homology domain containing A6</fullName>
    </submittedName>
</protein>
<dbReference type="InterPro" id="IPR011993">
    <property type="entry name" value="PH-like_dom_sf"/>
</dbReference>
<keyword evidence="1" id="KW-0175">Coiled coil</keyword>
<dbReference type="InterPro" id="IPR001849">
    <property type="entry name" value="PH_domain"/>
</dbReference>
<dbReference type="PANTHER" id="PTHR12752">
    <property type="entry name" value="PHOSPHOINOSITOL 3-PHOSPHATE-BINDING PROTEIN"/>
    <property type="match status" value="1"/>
</dbReference>
<feature type="region of interest" description="Disordered" evidence="2">
    <location>
        <begin position="736"/>
        <end position="905"/>
    </location>
</feature>
<dbReference type="Ensembl" id="ENSCPGT00000026583.1">
    <property type="protein sequence ID" value="ENSCPGP00000024341.1"/>
    <property type="gene ID" value="ENSCPGG00000016689.1"/>
</dbReference>
<keyword evidence="5" id="KW-1185">Reference proteome</keyword>
<evidence type="ECO:0000259" key="3">
    <source>
        <dbReference type="PROSITE" id="PS50003"/>
    </source>
</evidence>
<dbReference type="InterPro" id="IPR057971">
    <property type="entry name" value="PKHA4-7_TBCA"/>
</dbReference>
<dbReference type="Gene3D" id="2.30.29.30">
    <property type="entry name" value="Pleckstrin-homology domain (PH domain)/Phosphotyrosine-binding domain (PTB)"/>
    <property type="match status" value="1"/>
</dbReference>
<dbReference type="SUPFAM" id="SSF50729">
    <property type="entry name" value="PH domain-like"/>
    <property type="match status" value="1"/>
</dbReference>
<accession>A0A8C3KK50</accession>
<evidence type="ECO:0000313" key="4">
    <source>
        <dbReference type="Ensembl" id="ENSCPGP00000024341.1"/>
    </source>
</evidence>
<feature type="region of interest" description="Disordered" evidence="2">
    <location>
        <begin position="1"/>
        <end position="54"/>
    </location>
</feature>
<feature type="region of interest" description="Disordered" evidence="2">
    <location>
        <begin position="443"/>
        <end position="469"/>
    </location>
</feature>
<evidence type="ECO:0000256" key="1">
    <source>
        <dbReference type="SAM" id="Coils"/>
    </source>
</evidence>
<reference evidence="4" key="2">
    <citation type="submission" date="2025-09" db="UniProtKB">
        <authorList>
            <consortium name="Ensembl"/>
        </authorList>
    </citation>
    <scope>IDENTIFICATION</scope>
</reference>
<feature type="compositionally biased region" description="Low complexity" evidence="2">
    <location>
        <begin position="760"/>
        <end position="791"/>
    </location>
</feature>